<dbReference type="AlphaFoldDB" id="A0A7W7LRH8"/>
<keyword evidence="1" id="KW-0472">Membrane</keyword>
<keyword evidence="1" id="KW-0812">Transmembrane</keyword>
<feature type="transmembrane region" description="Helical" evidence="1">
    <location>
        <begin position="103"/>
        <end position="124"/>
    </location>
</feature>
<feature type="transmembrane region" description="Helical" evidence="1">
    <location>
        <begin position="186"/>
        <end position="204"/>
    </location>
</feature>
<proteinExistence type="predicted"/>
<protein>
    <recommendedName>
        <fullName evidence="4">Transmembrane protein</fullName>
    </recommendedName>
</protein>
<dbReference type="EMBL" id="JACHJH010000006">
    <property type="protein sequence ID" value="MBB4895119.1"/>
    <property type="molecule type" value="Genomic_DNA"/>
</dbReference>
<comment type="caution">
    <text evidence="2">The sequence shown here is derived from an EMBL/GenBank/DDBJ whole genome shotgun (WGS) entry which is preliminary data.</text>
</comment>
<gene>
    <name evidence="2" type="ORF">FHS39_004186</name>
</gene>
<evidence type="ECO:0008006" key="4">
    <source>
        <dbReference type="Google" id="ProtNLM"/>
    </source>
</evidence>
<organism evidence="2 3">
    <name type="scientific">Streptomyces olivoverticillatus</name>
    <dbReference type="NCBI Taxonomy" id="66427"/>
    <lineage>
        <taxon>Bacteria</taxon>
        <taxon>Bacillati</taxon>
        <taxon>Actinomycetota</taxon>
        <taxon>Actinomycetes</taxon>
        <taxon>Kitasatosporales</taxon>
        <taxon>Streptomycetaceae</taxon>
        <taxon>Streptomyces</taxon>
    </lineage>
</organism>
<reference evidence="2 3" key="1">
    <citation type="submission" date="2020-08" db="EMBL/GenBank/DDBJ databases">
        <title>Genomic Encyclopedia of Type Strains, Phase III (KMG-III): the genomes of soil and plant-associated and newly described type strains.</title>
        <authorList>
            <person name="Whitman W."/>
        </authorList>
    </citation>
    <scope>NUCLEOTIDE SEQUENCE [LARGE SCALE GENOMIC DNA]</scope>
    <source>
        <strain evidence="2 3">CECT 3266</strain>
    </source>
</reference>
<evidence type="ECO:0000256" key="1">
    <source>
        <dbReference type="SAM" id="Phobius"/>
    </source>
</evidence>
<feature type="transmembrane region" description="Helical" evidence="1">
    <location>
        <begin position="20"/>
        <end position="38"/>
    </location>
</feature>
<dbReference type="Proteomes" id="UP000556084">
    <property type="component" value="Unassembled WGS sequence"/>
</dbReference>
<keyword evidence="3" id="KW-1185">Reference proteome</keyword>
<accession>A0A7W7LRH8</accession>
<keyword evidence="1" id="KW-1133">Transmembrane helix</keyword>
<sequence length="236" mass="25096">MKTSAEKTPLGPHASRGRSALLVPLSVNILLPLAMYYMLRAQGITQWAALLLSSALPAAHALVTAVVRRRAAFFDLFVVGLLLVSAGTSLISGDPRVLLLKDAALPAALGLWILGSLFFSRPFAFHFGDQLRGSSGAGAAERAWRERPEFREALRGLTVLWGCVQLLDATLSTVMALALPVDVVPVVGRVVSFSLLGLVAMATVRRSRGFRARYGIPLFGLRAAAAEARPAASGTH</sequence>
<feature type="transmembrane region" description="Helical" evidence="1">
    <location>
        <begin position="157"/>
        <end position="180"/>
    </location>
</feature>
<name>A0A7W7LRH8_9ACTN</name>
<dbReference type="NCBIfam" id="NF041646">
    <property type="entry name" value="VC0807_fam"/>
    <property type="match status" value="1"/>
</dbReference>
<feature type="transmembrane region" description="Helical" evidence="1">
    <location>
        <begin position="73"/>
        <end position="91"/>
    </location>
</feature>
<evidence type="ECO:0000313" key="3">
    <source>
        <dbReference type="Proteomes" id="UP000556084"/>
    </source>
</evidence>
<dbReference type="RefSeq" id="WP_184350901.1">
    <property type="nucleotide sequence ID" value="NZ_JACHJH010000006.1"/>
</dbReference>
<evidence type="ECO:0000313" key="2">
    <source>
        <dbReference type="EMBL" id="MBB4895119.1"/>
    </source>
</evidence>
<feature type="transmembrane region" description="Helical" evidence="1">
    <location>
        <begin position="44"/>
        <end position="66"/>
    </location>
</feature>